<dbReference type="PANTHER" id="PTHR43065">
    <property type="entry name" value="SENSOR HISTIDINE KINASE"/>
    <property type="match status" value="1"/>
</dbReference>
<organism evidence="13">
    <name type="scientific">Desulfacinum infernum</name>
    <dbReference type="NCBI Taxonomy" id="35837"/>
    <lineage>
        <taxon>Bacteria</taxon>
        <taxon>Pseudomonadati</taxon>
        <taxon>Thermodesulfobacteriota</taxon>
        <taxon>Syntrophobacteria</taxon>
        <taxon>Syntrophobacterales</taxon>
        <taxon>Syntrophobacteraceae</taxon>
        <taxon>Desulfacinum</taxon>
    </lineage>
</organism>
<evidence type="ECO:0000259" key="12">
    <source>
        <dbReference type="PROSITE" id="PS50109"/>
    </source>
</evidence>
<evidence type="ECO:0000256" key="1">
    <source>
        <dbReference type="ARBA" id="ARBA00000085"/>
    </source>
</evidence>
<keyword evidence="4" id="KW-0808">Transferase</keyword>
<sequence length="539" mass="60041">MEGGSGSKAPRGPNAKILEGSGMKTDRAKAVAIGGFEPLRSWRQNKIAPSVAVHDPVRVAFSSVPGGKPFRLVKYVAVSSLVVILVSTILLSGFLSHWAKKILMKKSEDYAILTAENLNSQVFFQFTLPALVVDGQIVLSRKEQRDRLDRVVKSAIHGLAIDRVDIYTTDGILSYSTEDVPLGEKRDLDEPFQKALAGDAVFLLEGRRYSILGVSWVIGPQKMRTYMPMWEERPMSWKRGRVVGVFEITQDITADQANITRFQIIIFASVAAFVGVLFAALVAILRRAETILEARARERQKLEEQLNRAERLAVLGEMIAGVSHEIKNPLGIIRSTAELLEKRLEEPRQKKLAAIVVEEATRLNTIVTEFLDFARPRDLRVGPCRVEDVLERNLRVIEAECQKRNIRIERDYQTGDYVLDADTNLLYRAFMNLMVNAVQAMDEGGTLRIETSLRCLDSRQDPVLEVRIADTGPGIPPEVLGKIFNPFFTTREKGTGLGLSIVQTIIQSHHGTVDLAPRSEGGTTAVVRLPLRQPEPREG</sequence>
<dbReference type="InterPro" id="IPR005467">
    <property type="entry name" value="His_kinase_dom"/>
</dbReference>
<evidence type="ECO:0000256" key="6">
    <source>
        <dbReference type="ARBA" id="ARBA00022777"/>
    </source>
</evidence>
<dbReference type="InterPro" id="IPR003661">
    <property type="entry name" value="HisK_dim/P_dom"/>
</dbReference>
<reference evidence="13" key="1">
    <citation type="journal article" date="2020" name="mSystems">
        <title>Genome- and Community-Level Interaction Insights into Carbon Utilization and Element Cycling Functions of Hydrothermarchaeota in Hydrothermal Sediment.</title>
        <authorList>
            <person name="Zhou Z."/>
            <person name="Liu Y."/>
            <person name="Xu W."/>
            <person name="Pan J."/>
            <person name="Luo Z.H."/>
            <person name="Li M."/>
        </authorList>
    </citation>
    <scope>NUCLEOTIDE SEQUENCE [LARGE SCALE GENOMIC DNA]</scope>
    <source>
        <strain evidence="13">SpSt-456</strain>
    </source>
</reference>
<keyword evidence="8" id="KW-0902">Two-component regulatory system</keyword>
<dbReference type="AlphaFoldDB" id="A0A832A1G0"/>
<dbReference type="Pfam" id="PF02518">
    <property type="entry name" value="HATPase_c"/>
    <property type="match status" value="1"/>
</dbReference>
<name>A0A832A1G0_9BACT</name>
<dbReference type="CDD" id="cd00082">
    <property type="entry name" value="HisKA"/>
    <property type="match status" value="1"/>
</dbReference>
<dbReference type="SUPFAM" id="SSF47384">
    <property type="entry name" value="Homodimeric domain of signal transducing histidine kinase"/>
    <property type="match status" value="1"/>
</dbReference>
<evidence type="ECO:0000256" key="10">
    <source>
        <dbReference type="SAM" id="MobiDB-lite"/>
    </source>
</evidence>
<dbReference type="SMART" id="SM00388">
    <property type="entry name" value="HisKA"/>
    <property type="match status" value="1"/>
</dbReference>
<keyword evidence="6 13" id="KW-0418">Kinase</keyword>
<feature type="coiled-coil region" evidence="9">
    <location>
        <begin position="285"/>
        <end position="312"/>
    </location>
</feature>
<gene>
    <name evidence="13" type="ORF">ENS06_10825</name>
</gene>
<comment type="catalytic activity">
    <reaction evidence="1">
        <text>ATP + protein L-histidine = ADP + protein N-phospho-L-histidine.</text>
        <dbReference type="EC" id="2.7.13.3"/>
    </reaction>
</comment>
<dbReference type="Pfam" id="PF00512">
    <property type="entry name" value="HisKA"/>
    <property type="match status" value="1"/>
</dbReference>
<evidence type="ECO:0000256" key="8">
    <source>
        <dbReference type="ARBA" id="ARBA00023012"/>
    </source>
</evidence>
<evidence type="ECO:0000256" key="4">
    <source>
        <dbReference type="ARBA" id="ARBA00022679"/>
    </source>
</evidence>
<dbReference type="GO" id="GO:0005524">
    <property type="term" value="F:ATP binding"/>
    <property type="evidence" value="ECO:0007669"/>
    <property type="project" value="UniProtKB-KW"/>
</dbReference>
<feature type="region of interest" description="Disordered" evidence="10">
    <location>
        <begin position="1"/>
        <end position="20"/>
    </location>
</feature>
<dbReference type="PROSITE" id="PS50109">
    <property type="entry name" value="HIS_KIN"/>
    <property type="match status" value="1"/>
</dbReference>
<dbReference type="PANTHER" id="PTHR43065:SF10">
    <property type="entry name" value="PEROXIDE STRESS-ACTIVATED HISTIDINE KINASE MAK3"/>
    <property type="match status" value="1"/>
</dbReference>
<feature type="transmembrane region" description="Helical" evidence="11">
    <location>
        <begin position="75"/>
        <end position="96"/>
    </location>
</feature>
<evidence type="ECO:0000256" key="2">
    <source>
        <dbReference type="ARBA" id="ARBA00012438"/>
    </source>
</evidence>
<keyword evidence="5" id="KW-0547">Nucleotide-binding</keyword>
<dbReference type="InterPro" id="IPR036097">
    <property type="entry name" value="HisK_dim/P_sf"/>
</dbReference>
<feature type="domain" description="Histidine kinase" evidence="12">
    <location>
        <begin position="321"/>
        <end position="533"/>
    </location>
</feature>
<dbReference type="Gene3D" id="3.30.565.10">
    <property type="entry name" value="Histidine kinase-like ATPase, C-terminal domain"/>
    <property type="match status" value="1"/>
</dbReference>
<evidence type="ECO:0000256" key="3">
    <source>
        <dbReference type="ARBA" id="ARBA00022553"/>
    </source>
</evidence>
<dbReference type="EC" id="2.7.13.3" evidence="2"/>
<evidence type="ECO:0000313" key="13">
    <source>
        <dbReference type="EMBL" id="HFK97798.1"/>
    </source>
</evidence>
<dbReference type="InterPro" id="IPR004358">
    <property type="entry name" value="Sig_transdc_His_kin-like_C"/>
</dbReference>
<dbReference type="SMART" id="SM00387">
    <property type="entry name" value="HATPase_c"/>
    <property type="match status" value="1"/>
</dbReference>
<dbReference type="SUPFAM" id="SSF55874">
    <property type="entry name" value="ATPase domain of HSP90 chaperone/DNA topoisomerase II/histidine kinase"/>
    <property type="match status" value="1"/>
</dbReference>
<evidence type="ECO:0000256" key="11">
    <source>
        <dbReference type="SAM" id="Phobius"/>
    </source>
</evidence>
<dbReference type="EMBL" id="DSTK01000034">
    <property type="protein sequence ID" value="HFK97798.1"/>
    <property type="molecule type" value="Genomic_DNA"/>
</dbReference>
<keyword evidence="11" id="KW-0812">Transmembrane</keyword>
<dbReference type="InterPro" id="IPR003594">
    <property type="entry name" value="HATPase_dom"/>
</dbReference>
<keyword evidence="11" id="KW-1133">Transmembrane helix</keyword>
<evidence type="ECO:0000256" key="7">
    <source>
        <dbReference type="ARBA" id="ARBA00022840"/>
    </source>
</evidence>
<dbReference type="Gene3D" id="1.10.287.130">
    <property type="match status" value="1"/>
</dbReference>
<accession>A0A832A1G0</accession>
<evidence type="ECO:0000256" key="5">
    <source>
        <dbReference type="ARBA" id="ARBA00022741"/>
    </source>
</evidence>
<keyword evidence="3" id="KW-0597">Phosphoprotein</keyword>
<evidence type="ECO:0000256" key="9">
    <source>
        <dbReference type="SAM" id="Coils"/>
    </source>
</evidence>
<feature type="transmembrane region" description="Helical" evidence="11">
    <location>
        <begin position="264"/>
        <end position="285"/>
    </location>
</feature>
<keyword evidence="11" id="KW-0472">Membrane</keyword>
<dbReference type="InterPro" id="IPR036890">
    <property type="entry name" value="HATPase_C_sf"/>
</dbReference>
<keyword evidence="9" id="KW-0175">Coiled coil</keyword>
<dbReference type="GO" id="GO:0000155">
    <property type="term" value="F:phosphorelay sensor kinase activity"/>
    <property type="evidence" value="ECO:0007669"/>
    <property type="project" value="InterPro"/>
</dbReference>
<comment type="caution">
    <text evidence="13">The sequence shown here is derived from an EMBL/GenBank/DDBJ whole genome shotgun (WGS) entry which is preliminary data.</text>
</comment>
<proteinExistence type="predicted"/>
<keyword evidence="7" id="KW-0067">ATP-binding</keyword>
<protein>
    <recommendedName>
        <fullName evidence="2">histidine kinase</fullName>
        <ecNumber evidence="2">2.7.13.3</ecNumber>
    </recommendedName>
</protein>
<dbReference type="PRINTS" id="PR00344">
    <property type="entry name" value="BCTRLSENSOR"/>
</dbReference>